<dbReference type="WBParaSite" id="EEL_0000283001-mRNA-1">
    <property type="protein sequence ID" value="EEL_0000283001-mRNA-1"/>
    <property type="gene ID" value="EEL_0000283001"/>
</dbReference>
<proteinExistence type="predicted"/>
<protein>
    <submittedName>
        <fullName evidence="2">Zisupton</fullName>
    </submittedName>
</protein>
<dbReference type="Proteomes" id="UP000050640">
    <property type="component" value="Unplaced"/>
</dbReference>
<evidence type="ECO:0000313" key="1">
    <source>
        <dbReference type="Proteomes" id="UP000050640"/>
    </source>
</evidence>
<sequence>LQINNSYVDLFIICCKNCRKGSTEEEWRIHLKAQFLIHHYAVVEKFEERLSYEIATRKTEYSAPRICITEDYREVSYFEN</sequence>
<evidence type="ECO:0000313" key="2">
    <source>
        <dbReference type="WBParaSite" id="EEL_0000283001-mRNA-1"/>
    </source>
</evidence>
<dbReference type="AlphaFoldDB" id="A0A0R3RMX0"/>
<reference evidence="2" key="1">
    <citation type="submission" date="2017-02" db="UniProtKB">
        <authorList>
            <consortium name="WormBaseParasite"/>
        </authorList>
    </citation>
    <scope>IDENTIFICATION</scope>
</reference>
<name>A0A0R3RMX0_9BILA</name>
<accession>A0A0R3RMX0</accession>
<keyword evidence="1" id="KW-1185">Reference proteome</keyword>
<organism evidence="1 2">
    <name type="scientific">Elaeophora elaphi</name>
    <dbReference type="NCBI Taxonomy" id="1147741"/>
    <lineage>
        <taxon>Eukaryota</taxon>
        <taxon>Metazoa</taxon>
        <taxon>Ecdysozoa</taxon>
        <taxon>Nematoda</taxon>
        <taxon>Chromadorea</taxon>
        <taxon>Rhabditida</taxon>
        <taxon>Spirurina</taxon>
        <taxon>Spiruromorpha</taxon>
        <taxon>Filarioidea</taxon>
        <taxon>Onchocercidae</taxon>
        <taxon>Elaeophora</taxon>
    </lineage>
</organism>